<proteinExistence type="predicted"/>
<dbReference type="GO" id="GO:0032993">
    <property type="term" value="C:protein-DNA complex"/>
    <property type="evidence" value="ECO:0007669"/>
    <property type="project" value="TreeGrafter"/>
</dbReference>
<dbReference type="GO" id="GO:0000976">
    <property type="term" value="F:transcription cis-regulatory region binding"/>
    <property type="evidence" value="ECO:0007669"/>
    <property type="project" value="TreeGrafter"/>
</dbReference>
<dbReference type="PANTHER" id="PTHR48111">
    <property type="entry name" value="REGULATOR OF RPOS"/>
    <property type="match status" value="1"/>
</dbReference>
<dbReference type="RefSeq" id="WP_173286618.1">
    <property type="nucleotide sequence ID" value="NZ_CP054020.1"/>
</dbReference>
<name>A0A7D4SJK1_9GAMM</name>
<dbReference type="SUPFAM" id="SSF52172">
    <property type="entry name" value="CheY-like"/>
    <property type="match status" value="1"/>
</dbReference>
<evidence type="ECO:0000256" key="6">
    <source>
        <dbReference type="PROSITE-ProRule" id="PRU00169"/>
    </source>
</evidence>
<keyword evidence="9" id="KW-1185">Reference proteome</keyword>
<dbReference type="PRINTS" id="PR01590">
    <property type="entry name" value="HTHFIS"/>
</dbReference>
<evidence type="ECO:0000256" key="2">
    <source>
        <dbReference type="ARBA" id="ARBA00023012"/>
    </source>
</evidence>
<dbReference type="InterPro" id="IPR002197">
    <property type="entry name" value="HTH_Fis"/>
</dbReference>
<dbReference type="AlphaFoldDB" id="A0A7D4SJK1"/>
<evidence type="ECO:0000313" key="8">
    <source>
        <dbReference type="EMBL" id="QKI90119.1"/>
    </source>
</evidence>
<dbReference type="GO" id="GO:0006355">
    <property type="term" value="P:regulation of DNA-templated transcription"/>
    <property type="evidence" value="ECO:0007669"/>
    <property type="project" value="TreeGrafter"/>
</dbReference>
<dbReference type="GO" id="GO:0005829">
    <property type="term" value="C:cytosol"/>
    <property type="evidence" value="ECO:0007669"/>
    <property type="project" value="TreeGrafter"/>
</dbReference>
<evidence type="ECO:0000256" key="5">
    <source>
        <dbReference type="ARBA" id="ARBA00023163"/>
    </source>
</evidence>
<dbReference type="Pfam" id="PF02954">
    <property type="entry name" value="HTH_8"/>
    <property type="match status" value="1"/>
</dbReference>
<evidence type="ECO:0000256" key="4">
    <source>
        <dbReference type="ARBA" id="ARBA00023125"/>
    </source>
</evidence>
<evidence type="ECO:0000259" key="7">
    <source>
        <dbReference type="PROSITE" id="PS50110"/>
    </source>
</evidence>
<keyword evidence="1 6" id="KW-0597">Phosphoprotein</keyword>
<dbReference type="Gene3D" id="1.10.10.60">
    <property type="entry name" value="Homeodomain-like"/>
    <property type="match status" value="1"/>
</dbReference>
<dbReference type="InterPro" id="IPR001789">
    <property type="entry name" value="Sig_transdc_resp-reg_receiver"/>
</dbReference>
<dbReference type="KEGG" id="txa:HQN79_11315"/>
<dbReference type="Proteomes" id="UP000504724">
    <property type="component" value="Chromosome"/>
</dbReference>
<dbReference type="InterPro" id="IPR039420">
    <property type="entry name" value="WalR-like"/>
</dbReference>
<dbReference type="InterPro" id="IPR011006">
    <property type="entry name" value="CheY-like_superfamily"/>
</dbReference>
<dbReference type="InterPro" id="IPR009057">
    <property type="entry name" value="Homeodomain-like_sf"/>
</dbReference>
<dbReference type="PANTHER" id="PTHR48111:SF1">
    <property type="entry name" value="TWO-COMPONENT RESPONSE REGULATOR ORR33"/>
    <property type="match status" value="1"/>
</dbReference>
<feature type="modified residue" description="4-aspartylphosphate" evidence="6">
    <location>
        <position position="55"/>
    </location>
</feature>
<gene>
    <name evidence="8" type="ORF">HQN79_11315</name>
</gene>
<dbReference type="Gene3D" id="3.40.50.2300">
    <property type="match status" value="1"/>
</dbReference>
<protein>
    <submittedName>
        <fullName evidence="8">Response regulator</fullName>
    </submittedName>
</protein>
<dbReference type="SUPFAM" id="SSF46689">
    <property type="entry name" value="Homeodomain-like"/>
    <property type="match status" value="1"/>
</dbReference>
<sequence>MTQLNNLLLVDDDLTFLNILQQAFKYRDITTEQAQTPEQAVQLMQQKAFEYAVVDLNIDGQSGLNLLSELLSLQPDCKILILTGYASVATAVEAMRLGAVNYLCKPANIDDIIQAFSPQADHQASPPSTEQEETFQAMSVKRLEWEHIQKVLMENDGNISATAQALNMHRRTLQRKLQKRPVDK</sequence>
<dbReference type="SMART" id="SM00448">
    <property type="entry name" value="REC"/>
    <property type="match status" value="1"/>
</dbReference>
<keyword evidence="4" id="KW-0238">DNA-binding</keyword>
<keyword evidence="5" id="KW-0804">Transcription</keyword>
<dbReference type="EMBL" id="CP054020">
    <property type="protein sequence ID" value="QKI90119.1"/>
    <property type="molecule type" value="Genomic_DNA"/>
</dbReference>
<accession>A0A7D4SJK1</accession>
<keyword evidence="2" id="KW-0902">Two-component regulatory system</keyword>
<evidence type="ECO:0000313" key="9">
    <source>
        <dbReference type="Proteomes" id="UP000504724"/>
    </source>
</evidence>
<dbReference type="GO" id="GO:0000156">
    <property type="term" value="F:phosphorelay response regulator activity"/>
    <property type="evidence" value="ECO:0007669"/>
    <property type="project" value="TreeGrafter"/>
</dbReference>
<evidence type="ECO:0000256" key="1">
    <source>
        <dbReference type="ARBA" id="ARBA00022553"/>
    </source>
</evidence>
<organism evidence="8 9">
    <name type="scientific">Thiomicrorhabdus xiamenensis</name>
    <dbReference type="NCBI Taxonomy" id="2739063"/>
    <lineage>
        <taxon>Bacteria</taxon>
        <taxon>Pseudomonadati</taxon>
        <taxon>Pseudomonadota</taxon>
        <taxon>Gammaproteobacteria</taxon>
        <taxon>Thiotrichales</taxon>
        <taxon>Piscirickettsiaceae</taxon>
        <taxon>Thiomicrorhabdus</taxon>
    </lineage>
</organism>
<keyword evidence="3" id="KW-0805">Transcription regulation</keyword>
<evidence type="ECO:0000256" key="3">
    <source>
        <dbReference type="ARBA" id="ARBA00023015"/>
    </source>
</evidence>
<feature type="domain" description="Response regulatory" evidence="7">
    <location>
        <begin position="6"/>
        <end position="120"/>
    </location>
</feature>
<dbReference type="PROSITE" id="PS50110">
    <property type="entry name" value="RESPONSE_REGULATORY"/>
    <property type="match status" value="1"/>
</dbReference>
<reference evidence="8 9" key="1">
    <citation type="submission" date="2020-05" db="EMBL/GenBank/DDBJ databases">
        <title>Thiomicrorhabdus sediminis sp.nov. and Thiomicrorhabdus xiamenensis sp.nov., novel sulfur-oxidizing bacteria isolated from coastal sediment.</title>
        <authorList>
            <person name="Liu X."/>
        </authorList>
    </citation>
    <scope>NUCLEOTIDE SEQUENCE [LARGE SCALE GENOMIC DNA]</scope>
    <source>
        <strain evidence="8 9">G2</strain>
    </source>
</reference>
<dbReference type="Pfam" id="PF00072">
    <property type="entry name" value="Response_reg"/>
    <property type="match status" value="1"/>
</dbReference>